<evidence type="ECO:0000313" key="2">
    <source>
        <dbReference type="EMBL" id="GLQ29765.1"/>
    </source>
</evidence>
<dbReference type="PANTHER" id="PTHR28008">
    <property type="entry name" value="DOMAIN PROTEIN, PUTATIVE (AFU_ORTHOLOGUE AFUA_3G10980)-RELATED"/>
    <property type="match status" value="1"/>
</dbReference>
<feature type="transmembrane region" description="Helical" evidence="1">
    <location>
        <begin position="89"/>
        <end position="109"/>
    </location>
</feature>
<evidence type="ECO:0008006" key="4">
    <source>
        <dbReference type="Google" id="ProtNLM"/>
    </source>
</evidence>
<evidence type="ECO:0000313" key="3">
    <source>
        <dbReference type="Proteomes" id="UP001161389"/>
    </source>
</evidence>
<protein>
    <recommendedName>
        <fullName evidence="4">VanZ-like domain-containing protein</fullName>
    </recommendedName>
</protein>
<dbReference type="Proteomes" id="UP001161389">
    <property type="component" value="Unassembled WGS sequence"/>
</dbReference>
<dbReference type="PANTHER" id="PTHR28008:SF1">
    <property type="entry name" value="DOMAIN PROTEIN, PUTATIVE (AFU_ORTHOLOGUE AFUA_3G10980)-RELATED"/>
    <property type="match status" value="1"/>
</dbReference>
<dbReference type="EMBL" id="BSNM01000002">
    <property type="protein sequence ID" value="GLQ29765.1"/>
    <property type="molecule type" value="Genomic_DNA"/>
</dbReference>
<dbReference type="AlphaFoldDB" id="A0AA37S6T4"/>
<evidence type="ECO:0000256" key="1">
    <source>
        <dbReference type="SAM" id="Phobius"/>
    </source>
</evidence>
<keyword evidence="3" id="KW-1185">Reference proteome</keyword>
<organism evidence="2 3">
    <name type="scientific">Litoribrevibacter albus</name>
    <dbReference type="NCBI Taxonomy" id="1473156"/>
    <lineage>
        <taxon>Bacteria</taxon>
        <taxon>Pseudomonadati</taxon>
        <taxon>Pseudomonadota</taxon>
        <taxon>Gammaproteobacteria</taxon>
        <taxon>Oceanospirillales</taxon>
        <taxon>Oceanospirillaceae</taxon>
        <taxon>Litoribrevibacter</taxon>
    </lineage>
</organism>
<proteinExistence type="predicted"/>
<accession>A0AA37S6T4</accession>
<reference evidence="2" key="2">
    <citation type="submission" date="2023-01" db="EMBL/GenBank/DDBJ databases">
        <title>Draft genome sequence of Litoribrevibacter albus strain NBRC 110071.</title>
        <authorList>
            <person name="Sun Q."/>
            <person name="Mori K."/>
        </authorList>
    </citation>
    <scope>NUCLEOTIDE SEQUENCE</scope>
    <source>
        <strain evidence="2">NBRC 110071</strain>
    </source>
</reference>
<sequence>MKIQGFKCALYGLLVATLVVCLMPSSSHSGIPHFDKLVHFTNYTILGFFAAKSYPQPSYFTRLFPALLIFGFIIEVLQGLSGYRTFSLLDMLANGAGLIFAGILVRGSIYR</sequence>
<keyword evidence="1" id="KW-0472">Membrane</keyword>
<reference evidence="2" key="1">
    <citation type="journal article" date="2014" name="Int. J. Syst. Evol. Microbiol.">
        <title>Complete genome sequence of Corynebacterium casei LMG S-19264T (=DSM 44701T), isolated from a smear-ripened cheese.</title>
        <authorList>
            <consortium name="US DOE Joint Genome Institute (JGI-PGF)"/>
            <person name="Walter F."/>
            <person name="Albersmeier A."/>
            <person name="Kalinowski J."/>
            <person name="Ruckert C."/>
        </authorList>
    </citation>
    <scope>NUCLEOTIDE SEQUENCE</scope>
    <source>
        <strain evidence="2">NBRC 110071</strain>
    </source>
</reference>
<keyword evidence="1" id="KW-0812">Transmembrane</keyword>
<comment type="caution">
    <text evidence="2">The sequence shown here is derived from an EMBL/GenBank/DDBJ whole genome shotgun (WGS) entry which is preliminary data.</text>
</comment>
<gene>
    <name evidence="2" type="ORF">GCM10007876_02430</name>
</gene>
<keyword evidence="1" id="KW-1133">Transmembrane helix</keyword>
<name>A0AA37S6T4_9GAMM</name>
<feature type="transmembrane region" description="Helical" evidence="1">
    <location>
        <begin position="59"/>
        <end position="77"/>
    </location>
</feature>